<dbReference type="EMBL" id="JASJQH010000281">
    <property type="protein sequence ID" value="KAK9765345.1"/>
    <property type="molecule type" value="Genomic_DNA"/>
</dbReference>
<keyword evidence="5" id="KW-1185">Reference proteome</keyword>
<evidence type="ECO:0000313" key="4">
    <source>
        <dbReference type="EMBL" id="KAK9765345.1"/>
    </source>
</evidence>
<gene>
    <name evidence="4" type="primary">SQS1_2</name>
    <name evidence="4" type="ORF">K7432_006397</name>
</gene>
<feature type="compositionally biased region" description="Basic residues" evidence="1">
    <location>
        <begin position="204"/>
        <end position="214"/>
    </location>
</feature>
<evidence type="ECO:0000256" key="1">
    <source>
        <dbReference type="SAM" id="MobiDB-lite"/>
    </source>
</evidence>
<dbReference type="InterPro" id="IPR036867">
    <property type="entry name" value="R3H_dom_sf"/>
</dbReference>
<feature type="compositionally biased region" description="Acidic residues" evidence="1">
    <location>
        <begin position="240"/>
        <end position="257"/>
    </location>
</feature>
<feature type="compositionally biased region" description="Basic and acidic residues" evidence="1">
    <location>
        <begin position="407"/>
        <end position="421"/>
    </location>
</feature>
<name>A0ABR2WUY3_9FUNG</name>
<accession>A0ABR2WUY3</accession>
<feature type="compositionally biased region" description="Polar residues" evidence="1">
    <location>
        <begin position="133"/>
        <end position="143"/>
    </location>
</feature>
<evidence type="ECO:0000259" key="2">
    <source>
        <dbReference type="PROSITE" id="PS50174"/>
    </source>
</evidence>
<feature type="region of interest" description="Disordered" evidence="1">
    <location>
        <begin position="394"/>
        <end position="441"/>
    </location>
</feature>
<dbReference type="Pfam" id="PF01424">
    <property type="entry name" value="R3H"/>
    <property type="match status" value="1"/>
</dbReference>
<feature type="compositionally biased region" description="Basic and acidic residues" evidence="1">
    <location>
        <begin position="286"/>
        <end position="295"/>
    </location>
</feature>
<feature type="domain" description="R3H" evidence="3">
    <location>
        <begin position="312"/>
        <end position="375"/>
    </location>
</feature>
<evidence type="ECO:0000313" key="5">
    <source>
        <dbReference type="Proteomes" id="UP001479436"/>
    </source>
</evidence>
<feature type="region of interest" description="Disordered" evidence="1">
    <location>
        <begin position="119"/>
        <end position="306"/>
    </location>
</feature>
<sequence length="500" mass="56322">MAKKYRNNRKPKKSVTGGALRNSRNLAKNKLSAETSEDSDFSFDEAFKFSEGQFLNEDISEPEEASVNTLLAQRIKASLLEELEDQDILEFSDDDFLESTDDCEEDELWEIIKELTLNDKNKPATRQEMEASLQKNSFSTQSVEGKKKSGKNISSEENLLRTEKIKGKENPKPPRKSKLKLKEELSMYEPMSAMSSKDETHSRTGSKKAKNKKKNVFESPESSKKQYHWREANSLIASDSDSEDTETDLSSSEDDSDYVSNSRGKSTKALKSVDPSVQTPKSKSLIRKERREEKKAKRKEKRERNKLLHNQSVNLYSIDRTIRDFVKHSTMAAIPFQHMDRGKRRAVHLLAKEYNISSKSKGSGDKKYPILYRTQRTAIPANLNGIRQILENSGSIPRKTKSPYDLIKSEKRDKGRPKDKSTTPSRASRAYDPNSPVPPVGSIVGQYAKPIEESNIGHQMLQKMGWLPGQSLASSSSPGRTTPVEAIVRGKSRIGLGGAL</sequence>
<dbReference type="Gene3D" id="3.30.1370.50">
    <property type="entry name" value="R3H-like domain"/>
    <property type="match status" value="1"/>
</dbReference>
<dbReference type="SMART" id="SM00393">
    <property type="entry name" value="R3H"/>
    <property type="match status" value="1"/>
</dbReference>
<feature type="compositionally biased region" description="Basic and acidic residues" evidence="1">
    <location>
        <begin position="221"/>
        <end position="231"/>
    </location>
</feature>
<dbReference type="SUPFAM" id="SSF82708">
    <property type="entry name" value="R3H domain"/>
    <property type="match status" value="1"/>
</dbReference>
<dbReference type="PROSITE" id="PS51061">
    <property type="entry name" value="R3H"/>
    <property type="match status" value="1"/>
</dbReference>
<proteinExistence type="predicted"/>
<evidence type="ECO:0000259" key="3">
    <source>
        <dbReference type="PROSITE" id="PS51061"/>
    </source>
</evidence>
<dbReference type="InterPro" id="IPR000467">
    <property type="entry name" value="G_patch_dom"/>
</dbReference>
<comment type="caution">
    <text evidence="4">The sequence shown here is derived from an EMBL/GenBank/DDBJ whole genome shotgun (WGS) entry which is preliminary data.</text>
</comment>
<dbReference type="Pfam" id="PF01585">
    <property type="entry name" value="G-patch"/>
    <property type="match status" value="1"/>
</dbReference>
<dbReference type="SMART" id="SM00443">
    <property type="entry name" value="G_patch"/>
    <property type="match status" value="1"/>
</dbReference>
<organism evidence="4 5">
    <name type="scientific">Basidiobolus ranarum</name>
    <dbReference type="NCBI Taxonomy" id="34480"/>
    <lineage>
        <taxon>Eukaryota</taxon>
        <taxon>Fungi</taxon>
        <taxon>Fungi incertae sedis</taxon>
        <taxon>Zoopagomycota</taxon>
        <taxon>Entomophthoromycotina</taxon>
        <taxon>Basidiobolomycetes</taxon>
        <taxon>Basidiobolales</taxon>
        <taxon>Basidiobolaceae</taxon>
        <taxon>Basidiobolus</taxon>
    </lineage>
</organism>
<dbReference type="InterPro" id="IPR001374">
    <property type="entry name" value="R3H_dom"/>
</dbReference>
<protein>
    <submittedName>
        <fullName evidence="4">Squalene synthetase-like protein</fullName>
    </submittedName>
</protein>
<dbReference type="InterPro" id="IPR051189">
    <property type="entry name" value="Splicing_assoc_domain"/>
</dbReference>
<feature type="compositionally biased region" description="Basic and acidic residues" evidence="1">
    <location>
        <begin position="119"/>
        <end position="129"/>
    </location>
</feature>
<dbReference type="PROSITE" id="PS50174">
    <property type="entry name" value="G_PATCH"/>
    <property type="match status" value="1"/>
</dbReference>
<dbReference type="PANTHER" id="PTHR14195">
    <property type="entry name" value="G PATCH DOMAIN CONTAINING PROTEIN 2"/>
    <property type="match status" value="1"/>
</dbReference>
<dbReference type="Proteomes" id="UP001479436">
    <property type="component" value="Unassembled WGS sequence"/>
</dbReference>
<dbReference type="CDD" id="cd02325">
    <property type="entry name" value="R3H"/>
    <property type="match status" value="1"/>
</dbReference>
<feature type="compositionally biased region" description="Basic and acidic residues" evidence="1">
    <location>
        <begin position="158"/>
        <end position="172"/>
    </location>
</feature>
<feature type="domain" description="G-patch" evidence="2">
    <location>
        <begin position="453"/>
        <end position="500"/>
    </location>
</feature>
<reference evidence="4 5" key="1">
    <citation type="submission" date="2023-04" db="EMBL/GenBank/DDBJ databases">
        <title>Genome of Basidiobolus ranarum AG-B5.</title>
        <authorList>
            <person name="Stajich J.E."/>
            <person name="Carter-House D."/>
            <person name="Gryganskyi A."/>
        </authorList>
    </citation>
    <scope>NUCLEOTIDE SEQUENCE [LARGE SCALE GENOMIC DNA]</scope>
    <source>
        <strain evidence="4 5">AG-B5</strain>
    </source>
</reference>